<dbReference type="InterPro" id="IPR029033">
    <property type="entry name" value="His_PPase_superfam"/>
</dbReference>
<dbReference type="RefSeq" id="WP_329774046.1">
    <property type="nucleotide sequence ID" value="NZ_JAYDYW010000004.1"/>
</dbReference>
<dbReference type="Gene3D" id="3.40.50.1240">
    <property type="entry name" value="Phosphoglycerate mutase-like"/>
    <property type="match status" value="1"/>
</dbReference>
<sequence length="175" mass="20125">MSRQLWLIRHAKSSWDDPSLSDKQRPLAERGHKAAQLMASHYASQFSQLDLVHFSPALRAQQTCEYWLEQRSQYLKDSEVEVDLQSSCENSLYTFRWADLLVHIQALPNQVNKVALVGHNPAFEDLVHYLTGEDLIKFPTASLAVIEADLDWQNWGELSGYLRLFDTPKKLAARL</sequence>
<evidence type="ECO:0000313" key="2">
    <source>
        <dbReference type="Proteomes" id="UP001310248"/>
    </source>
</evidence>
<proteinExistence type="predicted"/>
<gene>
    <name evidence="1" type="ORF">SNR37_002007</name>
</gene>
<accession>A0ABU7G028</accession>
<dbReference type="EMBL" id="JAYDYW010000004">
    <property type="protein sequence ID" value="MEE1672605.1"/>
    <property type="molecule type" value="Genomic_DNA"/>
</dbReference>
<organism evidence="1 2">
    <name type="scientific">Agarivorans aestuarii</name>
    <dbReference type="NCBI Taxonomy" id="1563703"/>
    <lineage>
        <taxon>Bacteria</taxon>
        <taxon>Pseudomonadati</taxon>
        <taxon>Pseudomonadota</taxon>
        <taxon>Gammaproteobacteria</taxon>
        <taxon>Alteromonadales</taxon>
        <taxon>Alteromonadaceae</taxon>
        <taxon>Agarivorans</taxon>
    </lineage>
</organism>
<dbReference type="SUPFAM" id="SSF53254">
    <property type="entry name" value="Phosphoglycerate mutase-like"/>
    <property type="match status" value="1"/>
</dbReference>
<dbReference type="CDD" id="cd07067">
    <property type="entry name" value="HP_PGM_like"/>
    <property type="match status" value="1"/>
</dbReference>
<reference evidence="1 2" key="2">
    <citation type="submission" date="2023-12" db="EMBL/GenBank/DDBJ databases">
        <authorList>
            <consortium name="Cladostephus spongiosus"/>
            <person name="Lorente B."/>
            <person name="Cabral C."/>
            <person name="Frias J."/>
            <person name="Faria J."/>
            <person name="Toubarro D."/>
        </authorList>
    </citation>
    <scope>NUCLEOTIDE SEQUENCE [LARGE SCALE GENOMIC DNA]</scope>
    <source>
        <strain evidence="1 2">ZMCS4</strain>
    </source>
</reference>
<dbReference type="PANTHER" id="PTHR47623">
    <property type="entry name" value="OS09G0287300 PROTEIN"/>
    <property type="match status" value="1"/>
</dbReference>
<dbReference type="InterPro" id="IPR013078">
    <property type="entry name" value="His_Pase_superF_clade-1"/>
</dbReference>
<evidence type="ECO:0000313" key="1">
    <source>
        <dbReference type="EMBL" id="MEE1672605.1"/>
    </source>
</evidence>
<comment type="caution">
    <text evidence="1">The sequence shown here is derived from an EMBL/GenBank/DDBJ whole genome shotgun (WGS) entry which is preliminary data.</text>
</comment>
<reference evidence="2" key="1">
    <citation type="submission" date="2023-07" db="EMBL/GenBank/DDBJ databases">
        <title>Draft genome sequence of Agarivorans aestuarii strain ZMCS4, a CAZymes producing bacteria isolated from the marine brown algae Clodostephus spongiosus.</title>
        <authorList>
            <person name="Lorente B."/>
            <person name="Cabral C."/>
            <person name="Frias J."/>
            <person name="Faria J."/>
            <person name="Toubarro D."/>
        </authorList>
    </citation>
    <scope>NUCLEOTIDE SEQUENCE [LARGE SCALE GENOMIC DNA]</scope>
    <source>
        <strain evidence="2">ZMCS4</strain>
    </source>
</reference>
<dbReference type="PANTHER" id="PTHR47623:SF1">
    <property type="entry name" value="OS09G0287300 PROTEIN"/>
    <property type="match status" value="1"/>
</dbReference>
<protein>
    <submittedName>
        <fullName evidence="1">Histidine phosphatase family protein</fullName>
    </submittedName>
</protein>
<name>A0ABU7G028_9ALTE</name>
<dbReference type="SMART" id="SM00855">
    <property type="entry name" value="PGAM"/>
    <property type="match status" value="1"/>
</dbReference>
<keyword evidence="2" id="KW-1185">Reference proteome</keyword>
<dbReference type="Proteomes" id="UP001310248">
    <property type="component" value="Unassembled WGS sequence"/>
</dbReference>
<dbReference type="Pfam" id="PF00300">
    <property type="entry name" value="His_Phos_1"/>
    <property type="match status" value="1"/>
</dbReference>